<proteinExistence type="predicted"/>
<evidence type="ECO:0000313" key="3">
    <source>
        <dbReference type="Proteomes" id="UP001183586"/>
    </source>
</evidence>
<reference evidence="3" key="1">
    <citation type="submission" date="2023-07" db="EMBL/GenBank/DDBJ databases">
        <title>30 novel species of actinomycetes from the DSMZ collection.</title>
        <authorList>
            <person name="Nouioui I."/>
        </authorList>
    </citation>
    <scope>NUCLEOTIDE SEQUENCE [LARGE SCALE GENOMIC DNA]</scope>
    <source>
        <strain evidence="3">DSM 41921</strain>
    </source>
</reference>
<sequence>MALTQGGCGGAQERIFDLNLDEPRLVDTGVVGDLLSGDEPAPSEKLGSAFTVNAQDPAVVRVDAKACKGNYEWSIVVDYTYNGKQHHKKVGPFRTFSTTDKNTRAYVPNLSTGEAGQPLPTLDPPTGCRTTG</sequence>
<protein>
    <recommendedName>
        <fullName evidence="4">Lipoprotein</fullName>
    </recommendedName>
</protein>
<accession>A0ABU2P3P9</accession>
<evidence type="ECO:0000256" key="1">
    <source>
        <dbReference type="SAM" id="MobiDB-lite"/>
    </source>
</evidence>
<dbReference type="Proteomes" id="UP001183586">
    <property type="component" value="Unassembled WGS sequence"/>
</dbReference>
<organism evidence="2 3">
    <name type="scientific">Streptomyces dubilierae</name>
    <dbReference type="NCBI Taxonomy" id="3075533"/>
    <lineage>
        <taxon>Bacteria</taxon>
        <taxon>Bacillati</taxon>
        <taxon>Actinomycetota</taxon>
        <taxon>Actinomycetes</taxon>
        <taxon>Kitasatosporales</taxon>
        <taxon>Streptomycetaceae</taxon>
        <taxon>Streptomyces</taxon>
    </lineage>
</organism>
<dbReference type="EMBL" id="JAVREU010000001">
    <property type="protein sequence ID" value="MDT0385970.1"/>
    <property type="molecule type" value="Genomic_DNA"/>
</dbReference>
<comment type="caution">
    <text evidence="2">The sequence shown here is derived from an EMBL/GenBank/DDBJ whole genome shotgun (WGS) entry which is preliminary data.</text>
</comment>
<keyword evidence="3" id="KW-1185">Reference proteome</keyword>
<dbReference type="RefSeq" id="WP_311678134.1">
    <property type="nucleotide sequence ID" value="NZ_JAVREU010000001.1"/>
</dbReference>
<name>A0ABU2P3P9_9ACTN</name>
<gene>
    <name evidence="2" type="ORF">RM641_00815</name>
</gene>
<evidence type="ECO:0008006" key="4">
    <source>
        <dbReference type="Google" id="ProtNLM"/>
    </source>
</evidence>
<evidence type="ECO:0000313" key="2">
    <source>
        <dbReference type="EMBL" id="MDT0385970.1"/>
    </source>
</evidence>
<feature type="region of interest" description="Disordered" evidence="1">
    <location>
        <begin position="106"/>
        <end position="132"/>
    </location>
</feature>